<sequence>PLRGHRDDGTEIFQEQEASVINNGNFKELLKFKIDSGDRTLENHLKTSNAGATYISKRVQNELIECCRQEIVNSIMLEVKEATYYSIIFDETTDISNASQITLNIRYILNNQVNEKFIGFIDCHKYIFDKKKEQQYDDDLFNTDEDEEYIVNNDQKFEPKITGEILGDTVVNILKDYEFDLDKCIGIGTDGCSVMVSTARGAVQQIQKYAKYAIHCPCTNHALNLSISKSSTVQLIRNCIGVMKEVISFFHISAKRNYVLKKHLQHRTTLIGLCETRWNERHDSVLQFKTSIREIVDALIDISNWEDSISSTKSNILVSAICNCDFIFSIVALSSALSITSPISKLLQGRSEDVSTASKYINDIIYTLEKHRKGCEESFKDIFKECEIILNDLNIEIKLPRLVGRQKHRSCPTNPQSPEVYYRINLYIPLLDCILQDMIKENNDTVLRTILQEILEITMKNPIFRDVTKEAINSELDIWCTKWQRHKLEAKNVPENALGALDECHEIVFPIIRTIFKIICALPISVASAERSFSTLKRVKTWLRSRMGNTRLSGLALLHIHRDITVSHENVIDRFAKQKNRKRTFIL</sequence>
<feature type="domain" description="DUF4371" evidence="2">
    <location>
        <begin position="15"/>
        <end position="123"/>
    </location>
</feature>
<dbReference type="Proteomes" id="UP000478052">
    <property type="component" value="Unassembled WGS sequence"/>
</dbReference>
<dbReference type="PANTHER" id="PTHR46289">
    <property type="entry name" value="52 KDA REPRESSOR OF THE INHIBITOR OF THE PROTEIN KINASE-LIKE PROTEIN-RELATED"/>
    <property type="match status" value="1"/>
</dbReference>
<evidence type="ECO:0000259" key="1">
    <source>
        <dbReference type="Pfam" id="PF05699"/>
    </source>
</evidence>
<comment type="caution">
    <text evidence="3">The sequence shown here is derived from an EMBL/GenBank/DDBJ whole genome shotgun (WGS) entry which is preliminary data.</text>
</comment>
<feature type="domain" description="HAT C-terminal dimerisation" evidence="1">
    <location>
        <begin position="502"/>
        <end position="563"/>
    </location>
</feature>
<keyword evidence="4" id="KW-1185">Reference proteome</keyword>
<dbReference type="InterPro" id="IPR052958">
    <property type="entry name" value="IFN-induced_PKR_regulator"/>
</dbReference>
<dbReference type="AlphaFoldDB" id="A0A6G0VPE6"/>
<evidence type="ECO:0000259" key="2">
    <source>
        <dbReference type="Pfam" id="PF14291"/>
    </source>
</evidence>
<proteinExistence type="predicted"/>
<dbReference type="Pfam" id="PF14291">
    <property type="entry name" value="DUF4371"/>
    <property type="match status" value="1"/>
</dbReference>
<dbReference type="PANTHER" id="PTHR46289:SF14">
    <property type="entry name" value="DUF4371 DOMAIN-CONTAINING PROTEIN"/>
    <property type="match status" value="1"/>
</dbReference>
<dbReference type="SUPFAM" id="SSF53098">
    <property type="entry name" value="Ribonuclease H-like"/>
    <property type="match status" value="1"/>
</dbReference>
<evidence type="ECO:0000313" key="4">
    <source>
        <dbReference type="Proteomes" id="UP000478052"/>
    </source>
</evidence>
<dbReference type="InterPro" id="IPR008906">
    <property type="entry name" value="HATC_C_dom"/>
</dbReference>
<organism evidence="3 4">
    <name type="scientific">Aphis craccivora</name>
    <name type="common">Cowpea aphid</name>
    <dbReference type="NCBI Taxonomy" id="307492"/>
    <lineage>
        <taxon>Eukaryota</taxon>
        <taxon>Metazoa</taxon>
        <taxon>Ecdysozoa</taxon>
        <taxon>Arthropoda</taxon>
        <taxon>Hexapoda</taxon>
        <taxon>Insecta</taxon>
        <taxon>Pterygota</taxon>
        <taxon>Neoptera</taxon>
        <taxon>Paraneoptera</taxon>
        <taxon>Hemiptera</taxon>
        <taxon>Sternorrhyncha</taxon>
        <taxon>Aphidomorpha</taxon>
        <taxon>Aphidoidea</taxon>
        <taxon>Aphididae</taxon>
        <taxon>Aphidini</taxon>
        <taxon>Aphis</taxon>
        <taxon>Aphis</taxon>
    </lineage>
</organism>
<reference evidence="3 4" key="1">
    <citation type="submission" date="2019-08" db="EMBL/GenBank/DDBJ databases">
        <title>Whole genome of Aphis craccivora.</title>
        <authorList>
            <person name="Voronova N.V."/>
            <person name="Shulinski R.S."/>
            <person name="Bandarenka Y.V."/>
            <person name="Zhorov D.G."/>
            <person name="Warner D."/>
        </authorList>
    </citation>
    <scope>NUCLEOTIDE SEQUENCE [LARGE SCALE GENOMIC DNA]</scope>
    <source>
        <strain evidence="3">180601</strain>
        <tissue evidence="3">Whole Body</tissue>
    </source>
</reference>
<dbReference type="Pfam" id="PF05699">
    <property type="entry name" value="Dimer_Tnp_hAT"/>
    <property type="match status" value="1"/>
</dbReference>
<evidence type="ECO:0000313" key="3">
    <source>
        <dbReference type="EMBL" id="KAF0704066.1"/>
    </source>
</evidence>
<dbReference type="GO" id="GO:0046983">
    <property type="term" value="F:protein dimerization activity"/>
    <property type="evidence" value="ECO:0007669"/>
    <property type="project" value="InterPro"/>
</dbReference>
<protein>
    <submittedName>
        <fullName evidence="3">52 kDa repressor of the inhibitor of the protein kinase-like</fullName>
    </submittedName>
</protein>
<name>A0A6G0VPE6_APHCR</name>
<dbReference type="OrthoDB" id="6628121at2759"/>
<dbReference type="EMBL" id="VUJU01013667">
    <property type="protein sequence ID" value="KAF0704066.1"/>
    <property type="molecule type" value="Genomic_DNA"/>
</dbReference>
<dbReference type="InterPro" id="IPR012337">
    <property type="entry name" value="RNaseH-like_sf"/>
</dbReference>
<accession>A0A6G0VPE6</accession>
<feature type="non-terminal residue" evidence="3">
    <location>
        <position position="1"/>
    </location>
</feature>
<dbReference type="InterPro" id="IPR025398">
    <property type="entry name" value="DUF4371"/>
</dbReference>
<gene>
    <name evidence="3" type="ORF">FWK35_00035007</name>
</gene>